<dbReference type="CDD" id="cd22667">
    <property type="entry name" value="FHA_NBN"/>
    <property type="match status" value="1"/>
</dbReference>
<dbReference type="AlphaFoldDB" id="A0A836L3E7"/>
<evidence type="ECO:0000313" key="2">
    <source>
        <dbReference type="EMBL" id="KAG5487238.1"/>
    </source>
</evidence>
<dbReference type="GO" id="GO:0007095">
    <property type="term" value="P:mitotic G2 DNA damage checkpoint signaling"/>
    <property type="evidence" value="ECO:0007669"/>
    <property type="project" value="InterPro"/>
</dbReference>
<dbReference type="Proteomes" id="UP000674143">
    <property type="component" value="Unassembled WGS sequence"/>
</dbReference>
<dbReference type="SUPFAM" id="SSF49879">
    <property type="entry name" value="SMAD/FHA domain"/>
    <property type="match status" value="1"/>
</dbReference>
<proteinExistence type="predicted"/>
<accession>A0A836L3E7</accession>
<dbReference type="PANTHER" id="PTHR12162:SF0">
    <property type="entry name" value="NIBRIN"/>
    <property type="match status" value="1"/>
</dbReference>
<dbReference type="RefSeq" id="XP_067065735.1">
    <property type="nucleotide sequence ID" value="XM_067209605.1"/>
</dbReference>
<organism evidence="2 3">
    <name type="scientific">Leishmania orientalis</name>
    <dbReference type="NCBI Taxonomy" id="2249476"/>
    <lineage>
        <taxon>Eukaryota</taxon>
        <taxon>Discoba</taxon>
        <taxon>Euglenozoa</taxon>
        <taxon>Kinetoplastea</taxon>
        <taxon>Metakinetoplastina</taxon>
        <taxon>Trypanosomatida</taxon>
        <taxon>Trypanosomatidae</taxon>
        <taxon>Leishmaniinae</taxon>
        <taxon>Leishmania</taxon>
    </lineage>
</organism>
<feature type="region of interest" description="Disordered" evidence="1">
    <location>
        <begin position="369"/>
        <end position="390"/>
    </location>
</feature>
<dbReference type="GO" id="GO:0030870">
    <property type="term" value="C:Mre11 complex"/>
    <property type="evidence" value="ECO:0007669"/>
    <property type="project" value="InterPro"/>
</dbReference>
<evidence type="ECO:0000313" key="3">
    <source>
        <dbReference type="Proteomes" id="UP000674143"/>
    </source>
</evidence>
<comment type="caution">
    <text evidence="2">The sequence shown here is derived from an EMBL/GenBank/DDBJ whole genome shotgun (WGS) entry which is preliminary data.</text>
</comment>
<dbReference type="InterPro" id="IPR008984">
    <property type="entry name" value="SMAD_FHA_dom_sf"/>
</dbReference>
<evidence type="ECO:0008006" key="4">
    <source>
        <dbReference type="Google" id="ProtNLM"/>
    </source>
</evidence>
<dbReference type="PANTHER" id="PTHR12162">
    <property type="entry name" value="NIBRIN-RELATED"/>
    <property type="match status" value="1"/>
</dbReference>
<feature type="region of interest" description="Disordered" evidence="1">
    <location>
        <begin position="792"/>
        <end position="825"/>
    </location>
</feature>
<gene>
    <name evidence="2" type="ORF">LSCM4_07726</name>
</gene>
<reference evidence="3" key="2">
    <citation type="journal article" date="2021" name="Sci. Data">
        <title>Chromosome-scale genome sequencing, assembly and annotation of six genomes from subfamily Leishmaniinae.</title>
        <authorList>
            <person name="Almutairi H."/>
            <person name="Urbaniak M.D."/>
            <person name="Bates M.D."/>
            <person name="Jariyapan N."/>
            <person name="Kwakye-Nuako G."/>
            <person name="Thomaz Soccol V."/>
            <person name="Al-Salem W.S."/>
            <person name="Dillon R.J."/>
            <person name="Bates P.A."/>
            <person name="Gatherer D."/>
        </authorList>
    </citation>
    <scope>NUCLEOTIDE SEQUENCE [LARGE SCALE GENOMIC DNA]</scope>
</reference>
<evidence type="ECO:0000256" key="1">
    <source>
        <dbReference type="SAM" id="MobiDB-lite"/>
    </source>
</evidence>
<dbReference type="KEGG" id="loi:92363539"/>
<protein>
    <recommendedName>
        <fullName evidence="4">FHA domain-containing protein</fullName>
    </recommendedName>
</protein>
<dbReference type="InterPro" id="IPR040227">
    <property type="entry name" value="Nibrin-rel"/>
</dbReference>
<keyword evidence="3" id="KW-1185">Reference proteome</keyword>
<reference evidence="3" key="1">
    <citation type="journal article" date="2021" name="Microbiol. Resour. Announc.">
        <title>LGAAP: Leishmaniinae Genome Assembly and Annotation Pipeline.</title>
        <authorList>
            <person name="Almutairi H."/>
            <person name="Urbaniak M.D."/>
            <person name="Bates M.D."/>
            <person name="Jariyapan N."/>
            <person name="Kwakye-Nuako G."/>
            <person name="Thomaz-Soccol V."/>
            <person name="Al-Salem W.S."/>
            <person name="Dillon R.J."/>
            <person name="Bates P.A."/>
            <person name="Gatherer D."/>
        </authorList>
    </citation>
    <scope>NUCLEOTIDE SEQUENCE [LARGE SCALE GENOMIC DNA]</scope>
</reference>
<dbReference type="GeneID" id="92363539"/>
<name>A0A836L3E7_9TRYP</name>
<dbReference type="Gene3D" id="2.60.200.20">
    <property type="match status" value="1"/>
</dbReference>
<sequence length="880" mass="92071">MWVIIFHDTPRFWLIGGESYRVGKKDCHVIIQGDRSISRTHLTIIVGLPPSAEAGGPGDWAPQPISLLDSSTYGTAIVACGEEPETLDETCHCASGHAGGGEGAASRAAEAGFLGLCYAPAVDAAAETERKRQRSGSTSRCRAPQPAVQLTKGVPCHIPVHRSSWHQFTIQLGHNGAALKLVWLDLSVLCEDVDVEEQAKLSHALHCCGVRQETPRGITHAASATDTQGCTEGRLRGQNGAPGVPPSTVTLLGGSGLSLSQRTTVPGTPAVRPLLTDVAAAAVDVGGAALSSGVSRCYDTVSFLVCSTVQPSTAVVAMLCRAVPIVTPAFFVAICARSSPQMPLPNPSRFLPALSQWWRDFLAHAVPPANEPRPSGSDAEGGGASATSLSLTPPSATIVTVADEAATGAAAVSNLRYFAPHPQRRQLFRGITFILLQWPLYEEVLSYLDGTGAQVLWEGRGISGLSAPLCGSTSSSRVALDTLQSFFVRHQRHVVLFNEAEPLLPWPGCLDVVRHGLSLCSVEYGTLIEAIVTMCPLPLPAYPDDAQIPQTLEEVAARVAAATAGLSTLPAAAVQEATQHAQDSDEPEGRRTDAQPLFPELVGGGGGAFSTALLPGSDAGLARCDIRDTRVHRRPRKEDTDGWVSFEGPAVVAPVTTGSSADVEPNASASVRTVELHVGPYPLPPYPCFEDVNAASANASATGAAAVGFGRHSKLFVKQALPPAEPLVELEEHRARRQLAASMLIARVPTVDAEGVVPEQVVMGNGGLASRVAEATSVAFNAFDTVAHYASSRRQGTAKRRGGRGGSASAAATRAPAHRPLRGGTARGRLVDNIVAVEDVEDITADSVETTAPRSVLGGDMSASAADTTAFHIFDIDGIF</sequence>
<dbReference type="GO" id="GO:0003684">
    <property type="term" value="F:damaged DNA binding"/>
    <property type="evidence" value="ECO:0007669"/>
    <property type="project" value="TreeGrafter"/>
</dbReference>
<dbReference type="GO" id="GO:0000724">
    <property type="term" value="P:double-strand break repair via homologous recombination"/>
    <property type="evidence" value="ECO:0007669"/>
    <property type="project" value="TreeGrafter"/>
</dbReference>
<dbReference type="EMBL" id="JAFHLR010000006">
    <property type="protein sequence ID" value="KAG5487238.1"/>
    <property type="molecule type" value="Genomic_DNA"/>
</dbReference>
<feature type="region of interest" description="Disordered" evidence="1">
    <location>
        <begin position="574"/>
        <end position="594"/>
    </location>
</feature>